<evidence type="ECO:0000259" key="3">
    <source>
        <dbReference type="PROSITE" id="PS51332"/>
    </source>
</evidence>
<dbReference type="EMBL" id="BARV01041597">
    <property type="protein sequence ID" value="GAI52229.1"/>
    <property type="molecule type" value="Genomic_DNA"/>
</dbReference>
<keyword evidence="1" id="KW-0479">Metal-binding</keyword>
<evidence type="ECO:0000256" key="2">
    <source>
        <dbReference type="ARBA" id="ARBA00023285"/>
    </source>
</evidence>
<evidence type="ECO:0000313" key="5">
    <source>
        <dbReference type="EMBL" id="GAI52229.1"/>
    </source>
</evidence>
<reference evidence="5" key="1">
    <citation type="journal article" date="2014" name="Front. Microbiol.">
        <title>High frequency of phylogenetically diverse reductive dehalogenase-homologous genes in deep subseafloor sedimentary metagenomes.</title>
        <authorList>
            <person name="Kawai M."/>
            <person name="Futagami T."/>
            <person name="Toyoda A."/>
            <person name="Takaki Y."/>
            <person name="Nishi S."/>
            <person name="Hori S."/>
            <person name="Arai W."/>
            <person name="Tsubouchi T."/>
            <person name="Morono Y."/>
            <person name="Uchiyama I."/>
            <person name="Ito T."/>
            <person name="Fujiyama A."/>
            <person name="Inagaki F."/>
            <person name="Takami H."/>
        </authorList>
    </citation>
    <scope>NUCLEOTIDE SEQUENCE</scope>
    <source>
        <strain evidence="5">Expedition CK06-06</strain>
    </source>
</reference>
<dbReference type="GO" id="GO:0031419">
    <property type="term" value="F:cobalamin binding"/>
    <property type="evidence" value="ECO:0007669"/>
    <property type="project" value="InterPro"/>
</dbReference>
<evidence type="ECO:0008006" key="6">
    <source>
        <dbReference type="Google" id="ProtNLM"/>
    </source>
</evidence>
<organism evidence="5">
    <name type="scientific">marine sediment metagenome</name>
    <dbReference type="NCBI Taxonomy" id="412755"/>
    <lineage>
        <taxon>unclassified sequences</taxon>
        <taxon>metagenomes</taxon>
        <taxon>ecological metagenomes</taxon>
    </lineage>
</organism>
<proteinExistence type="predicted"/>
<dbReference type="Gene3D" id="3.40.50.280">
    <property type="entry name" value="Cobalamin-binding domain"/>
    <property type="match status" value="1"/>
</dbReference>
<dbReference type="AlphaFoldDB" id="X1R9F8"/>
<dbReference type="Pfam" id="PF02310">
    <property type="entry name" value="B12-binding"/>
    <property type="match status" value="1"/>
</dbReference>
<evidence type="ECO:0000256" key="1">
    <source>
        <dbReference type="ARBA" id="ARBA00022723"/>
    </source>
</evidence>
<dbReference type="Pfam" id="PF02607">
    <property type="entry name" value="B12-binding_2"/>
    <property type="match status" value="1"/>
</dbReference>
<feature type="domain" description="B12-binding N-terminal" evidence="4">
    <location>
        <begin position="1"/>
        <end position="93"/>
    </location>
</feature>
<gene>
    <name evidence="5" type="ORF">S06H3_62898</name>
</gene>
<dbReference type="InterPro" id="IPR036594">
    <property type="entry name" value="Meth_synthase_dom"/>
</dbReference>
<sequence length="130" mass="13964">MSVMSDKILEELGEAVRNFDEELSRSLAERAVEMDIDPVEALEEGLTKALREVGDRFGRGDAFITELIAAAQAMEAGAVVLNDEIARRGSSRRAIGRFLIGTVEGDIHSIGKNIVATMLSAAGFEVIDIG</sequence>
<name>X1R9F8_9ZZZZ</name>
<feature type="non-terminal residue" evidence="5">
    <location>
        <position position="130"/>
    </location>
</feature>
<keyword evidence="2" id="KW-0170">Cobalt</keyword>
<dbReference type="GO" id="GO:0008705">
    <property type="term" value="F:methionine synthase activity"/>
    <property type="evidence" value="ECO:0007669"/>
    <property type="project" value="TreeGrafter"/>
</dbReference>
<dbReference type="SUPFAM" id="SSF52242">
    <property type="entry name" value="Cobalamin (vitamin B12)-binding domain"/>
    <property type="match status" value="1"/>
</dbReference>
<protein>
    <recommendedName>
        <fullName evidence="6">B12-binding N-terminal domain-containing protein</fullName>
    </recommendedName>
</protein>
<feature type="domain" description="B12-binding" evidence="3">
    <location>
        <begin position="95"/>
        <end position="130"/>
    </location>
</feature>
<dbReference type="SUPFAM" id="SSF47644">
    <property type="entry name" value="Methionine synthase domain"/>
    <property type="match status" value="1"/>
</dbReference>
<dbReference type="InterPro" id="IPR036724">
    <property type="entry name" value="Cobalamin-bd_sf"/>
</dbReference>
<dbReference type="InterPro" id="IPR003759">
    <property type="entry name" value="Cbl-bd_cap"/>
</dbReference>
<dbReference type="InterPro" id="IPR050554">
    <property type="entry name" value="Met_Synthase/Corrinoid"/>
</dbReference>
<dbReference type="PROSITE" id="PS51332">
    <property type="entry name" value="B12_BINDING"/>
    <property type="match status" value="1"/>
</dbReference>
<dbReference type="Gene3D" id="1.10.1240.10">
    <property type="entry name" value="Methionine synthase domain"/>
    <property type="match status" value="1"/>
</dbReference>
<dbReference type="PANTHER" id="PTHR45833:SF1">
    <property type="entry name" value="METHIONINE SYNTHASE"/>
    <property type="match status" value="1"/>
</dbReference>
<dbReference type="GO" id="GO:0005829">
    <property type="term" value="C:cytosol"/>
    <property type="evidence" value="ECO:0007669"/>
    <property type="project" value="TreeGrafter"/>
</dbReference>
<dbReference type="GO" id="GO:0046872">
    <property type="term" value="F:metal ion binding"/>
    <property type="evidence" value="ECO:0007669"/>
    <property type="project" value="UniProtKB-KW"/>
</dbReference>
<accession>X1R9F8</accession>
<dbReference type="SMART" id="SM01018">
    <property type="entry name" value="B12-binding_2"/>
    <property type="match status" value="1"/>
</dbReference>
<dbReference type="PANTHER" id="PTHR45833">
    <property type="entry name" value="METHIONINE SYNTHASE"/>
    <property type="match status" value="1"/>
</dbReference>
<dbReference type="GO" id="GO:0046653">
    <property type="term" value="P:tetrahydrofolate metabolic process"/>
    <property type="evidence" value="ECO:0007669"/>
    <property type="project" value="TreeGrafter"/>
</dbReference>
<dbReference type="GO" id="GO:0050667">
    <property type="term" value="P:homocysteine metabolic process"/>
    <property type="evidence" value="ECO:0007669"/>
    <property type="project" value="TreeGrafter"/>
</dbReference>
<dbReference type="InterPro" id="IPR006158">
    <property type="entry name" value="Cobalamin-bd"/>
</dbReference>
<comment type="caution">
    <text evidence="5">The sequence shown here is derived from an EMBL/GenBank/DDBJ whole genome shotgun (WGS) entry which is preliminary data.</text>
</comment>
<evidence type="ECO:0000259" key="4">
    <source>
        <dbReference type="PROSITE" id="PS51337"/>
    </source>
</evidence>
<dbReference type="PROSITE" id="PS51337">
    <property type="entry name" value="B12_BINDING_NTER"/>
    <property type="match status" value="1"/>
</dbReference>